<comment type="caution">
    <text evidence="6">The sequence shown here is derived from an EMBL/GenBank/DDBJ whole genome shotgun (WGS) entry which is preliminary data.</text>
</comment>
<dbReference type="Proteomes" id="UP000228596">
    <property type="component" value="Unassembled WGS sequence"/>
</dbReference>
<name>A0A2M6WXN4_9BACT</name>
<feature type="region of interest" description="Disordered" evidence="4">
    <location>
        <begin position="224"/>
        <end position="250"/>
    </location>
</feature>
<dbReference type="InterPro" id="IPR027417">
    <property type="entry name" value="P-loop_NTPase"/>
</dbReference>
<dbReference type="InterPro" id="IPR037257">
    <property type="entry name" value="T2SS_E_N_sf"/>
</dbReference>
<dbReference type="GO" id="GO:0005524">
    <property type="term" value="F:ATP binding"/>
    <property type="evidence" value="ECO:0007669"/>
    <property type="project" value="UniProtKB-KW"/>
</dbReference>
<evidence type="ECO:0000256" key="1">
    <source>
        <dbReference type="ARBA" id="ARBA00006611"/>
    </source>
</evidence>
<dbReference type="FunFam" id="3.40.50.300:FF:000398">
    <property type="entry name" value="Type IV pilus assembly ATPase PilB"/>
    <property type="match status" value="1"/>
</dbReference>
<feature type="domain" description="Bacterial type II secretion system protein E" evidence="5">
    <location>
        <begin position="280"/>
        <end position="662"/>
    </location>
</feature>
<evidence type="ECO:0000256" key="4">
    <source>
        <dbReference type="SAM" id="MobiDB-lite"/>
    </source>
</evidence>
<dbReference type="Gene3D" id="3.30.450.90">
    <property type="match status" value="1"/>
</dbReference>
<evidence type="ECO:0000313" key="6">
    <source>
        <dbReference type="EMBL" id="PIT97555.1"/>
    </source>
</evidence>
<dbReference type="GO" id="GO:0016887">
    <property type="term" value="F:ATP hydrolysis activity"/>
    <property type="evidence" value="ECO:0007669"/>
    <property type="project" value="TreeGrafter"/>
</dbReference>
<comment type="similarity">
    <text evidence="1">Belongs to the GSP E family.</text>
</comment>
<sequence length="667" mass="73998">MSVLINNQTKNLEQFIELLFSHGLISKEDFVSLREMDSLSQVYDKLLTQGKNPISLAKAFAQAEKIPFLQEIAIEPEANSVLDQSLALNYGFLPFELDDKNKVLKVAMDDPEKVEKLNKDSIKKLENKVGFKIEIYFTADLDWQKSTGSIDQGSAVIDRIPKEIFTKYNAVVLRMADPKTVEIGAIDPNNEQLKEFINAVSQKSDIGFKIVKIDPELYKQKLNEGSPLDLSGDASGDDKTKTAETDEKRAVSKLQETNLDKLLSKKQVTIEDIKSYATAGQIPELIASLLALAIEQDASDIHIEPFEKALRVRFRIDGILRDKLALTVSMAPSIVTRIKVMSALKIDEQRIPQDGRFDFQVGSKLVDVRVSTLPTVYGEKVALRLLDKSSHILDLKALGVDGINYDRIMKAIAKPYGIILSTGPTGSGKSTTLYAAISILNKPEVNIVTLEDPVEYEIPGVNQTQVKPHIGFGFAEGLRSILRQDPNIIMVGEIRDKETAELTVQASLTGHIVLSTLHTNNAASAIPRFTNLGVEPFLLTSALSAVVGQRLVRRICPDCRTEMKLPEVVMQNVQKELKQINYNGELRFYKGKGCQNCTEGFKGRIGIYEILEMNSAIEDLALQRSPAQNIFSQAVKDGMITMKQDGLLKCLRGLTTVDEVIRVTSES</sequence>
<dbReference type="SUPFAM" id="SSF52540">
    <property type="entry name" value="P-loop containing nucleoside triphosphate hydrolases"/>
    <property type="match status" value="1"/>
</dbReference>
<evidence type="ECO:0000259" key="5">
    <source>
        <dbReference type="Pfam" id="PF00437"/>
    </source>
</evidence>
<reference evidence="7" key="1">
    <citation type="submission" date="2017-09" db="EMBL/GenBank/DDBJ databases">
        <title>Depth-based differentiation of microbial function through sediment-hosted aquifers and enrichment of novel symbionts in the deep terrestrial subsurface.</title>
        <authorList>
            <person name="Probst A.J."/>
            <person name="Ladd B."/>
            <person name="Jarett J.K."/>
            <person name="Geller-Mcgrath D.E."/>
            <person name="Sieber C.M.K."/>
            <person name="Emerson J.B."/>
            <person name="Anantharaman K."/>
            <person name="Thomas B.C."/>
            <person name="Malmstrom R."/>
            <person name="Stieglmeier M."/>
            <person name="Klingl A."/>
            <person name="Woyke T."/>
            <person name="Ryan C.M."/>
            <person name="Banfield J.F."/>
        </authorList>
    </citation>
    <scope>NUCLEOTIDE SEQUENCE [LARGE SCALE GENOMIC DNA]</scope>
</reference>
<dbReference type="PANTHER" id="PTHR30258:SF1">
    <property type="entry name" value="PROTEIN TRANSPORT PROTEIN HOFB HOMOLOG"/>
    <property type="match status" value="1"/>
</dbReference>
<dbReference type="InterPro" id="IPR001482">
    <property type="entry name" value="T2SS/T4SS_dom"/>
</dbReference>
<proteinExistence type="inferred from homology"/>
<dbReference type="PANTHER" id="PTHR30258">
    <property type="entry name" value="TYPE II SECRETION SYSTEM PROTEIN GSPE-RELATED"/>
    <property type="match status" value="1"/>
</dbReference>
<keyword evidence="3" id="KW-0067">ATP-binding</keyword>
<gene>
    <name evidence="6" type="ORF">COT77_00800</name>
</gene>
<dbReference type="Pfam" id="PF00437">
    <property type="entry name" value="T2SSE"/>
    <property type="match status" value="1"/>
</dbReference>
<dbReference type="SUPFAM" id="SSF160246">
    <property type="entry name" value="EspE N-terminal domain-like"/>
    <property type="match status" value="1"/>
</dbReference>
<organism evidence="6 7">
    <name type="scientific">Candidatus Berkelbacteria bacterium CG10_big_fil_rev_8_21_14_0_10_41_12</name>
    <dbReference type="NCBI Taxonomy" id="1974513"/>
    <lineage>
        <taxon>Bacteria</taxon>
        <taxon>Candidatus Berkelbacteria</taxon>
    </lineage>
</organism>
<feature type="compositionally biased region" description="Basic and acidic residues" evidence="4">
    <location>
        <begin position="236"/>
        <end position="250"/>
    </location>
</feature>
<evidence type="ECO:0000256" key="3">
    <source>
        <dbReference type="ARBA" id="ARBA00022840"/>
    </source>
</evidence>
<dbReference type="EMBL" id="PEZV01000005">
    <property type="protein sequence ID" value="PIT97555.1"/>
    <property type="molecule type" value="Genomic_DNA"/>
</dbReference>
<dbReference type="AlphaFoldDB" id="A0A2M6WXN4"/>
<evidence type="ECO:0000313" key="7">
    <source>
        <dbReference type="Proteomes" id="UP000228596"/>
    </source>
</evidence>
<protein>
    <recommendedName>
        <fullName evidence="5">Bacterial type II secretion system protein E domain-containing protein</fullName>
    </recommendedName>
</protein>
<accession>A0A2M6WXN4</accession>
<dbReference type="Gene3D" id="3.40.50.300">
    <property type="entry name" value="P-loop containing nucleotide triphosphate hydrolases"/>
    <property type="match status" value="1"/>
</dbReference>
<keyword evidence="2" id="KW-0547">Nucleotide-binding</keyword>
<dbReference type="GO" id="GO:0005886">
    <property type="term" value="C:plasma membrane"/>
    <property type="evidence" value="ECO:0007669"/>
    <property type="project" value="TreeGrafter"/>
</dbReference>
<evidence type="ECO:0000256" key="2">
    <source>
        <dbReference type="ARBA" id="ARBA00022741"/>
    </source>
</evidence>
<dbReference type="CDD" id="cd01129">
    <property type="entry name" value="PulE-GspE-like"/>
    <property type="match status" value="1"/>
</dbReference>